<dbReference type="PANTHER" id="PTHR33510">
    <property type="entry name" value="PROTEIN TIC 20-II, CHLOROPLASTIC"/>
    <property type="match status" value="1"/>
</dbReference>
<dbReference type="AlphaFoldDB" id="A0A835WCR5"/>
<evidence type="ECO:0000256" key="2">
    <source>
        <dbReference type="ARBA" id="ARBA00009596"/>
    </source>
</evidence>
<dbReference type="PANTHER" id="PTHR33510:SF5">
    <property type="entry name" value="PROTEIN TIC 20-II, CHLOROPLASTIC"/>
    <property type="match status" value="1"/>
</dbReference>
<evidence type="ECO:0000313" key="8">
    <source>
        <dbReference type="EMBL" id="KAG2444904.1"/>
    </source>
</evidence>
<name>A0A835WCR5_CHLIN</name>
<keyword evidence="4" id="KW-1001">Plastid inner membrane</keyword>
<evidence type="ECO:0000256" key="1">
    <source>
        <dbReference type="ARBA" id="ARBA00004478"/>
    </source>
</evidence>
<comment type="function">
    <text evidence="7">Involved in protein precursor import into chloroplasts.</text>
</comment>
<reference evidence="8" key="1">
    <citation type="journal article" date="2020" name="bioRxiv">
        <title>Comparative genomics of Chlamydomonas.</title>
        <authorList>
            <person name="Craig R.J."/>
            <person name="Hasan A.R."/>
            <person name="Ness R.W."/>
            <person name="Keightley P.D."/>
        </authorList>
    </citation>
    <scope>NUCLEOTIDE SEQUENCE</scope>
    <source>
        <strain evidence="8">SAG 7.73</strain>
    </source>
</reference>
<dbReference type="Proteomes" id="UP000650467">
    <property type="component" value="Unassembled WGS sequence"/>
</dbReference>
<dbReference type="GO" id="GO:0009706">
    <property type="term" value="C:chloroplast inner membrane"/>
    <property type="evidence" value="ECO:0007669"/>
    <property type="project" value="UniProtKB-SubCell"/>
</dbReference>
<evidence type="ECO:0000313" key="9">
    <source>
        <dbReference type="Proteomes" id="UP000650467"/>
    </source>
</evidence>
<keyword evidence="3 7" id="KW-0812">Transmembrane</keyword>
<evidence type="ECO:0000256" key="5">
    <source>
        <dbReference type="ARBA" id="ARBA00022989"/>
    </source>
</evidence>
<comment type="similarity">
    <text evidence="2 7">Belongs to the Tic20 family.</text>
</comment>
<keyword evidence="7" id="KW-0150">Chloroplast</keyword>
<evidence type="ECO:0000256" key="3">
    <source>
        <dbReference type="ARBA" id="ARBA00022692"/>
    </source>
</evidence>
<feature type="transmembrane region" description="Helical" evidence="7">
    <location>
        <begin position="112"/>
        <end position="131"/>
    </location>
</feature>
<keyword evidence="5 7" id="KW-1133">Transmembrane helix</keyword>
<evidence type="ECO:0000256" key="4">
    <source>
        <dbReference type="ARBA" id="ARBA00022780"/>
    </source>
</evidence>
<evidence type="ECO:0000256" key="7">
    <source>
        <dbReference type="RuleBase" id="RU367003"/>
    </source>
</evidence>
<dbReference type="OrthoDB" id="414558at2759"/>
<sequence>MQSLASHRTALATPARPRALGCASLPFRPIGAQPVRRPARQGAVTVQARSGGYSAPGGGRGYSSTPSIVDRVLAALPYILPYFDAVQYGRYLFHMYPAAKACITPFLPAMSLYHSLPFGSFIVFFGLYLGVVNNPSLSRFVRFNAVQAILLDIILVLPRLLETVLTPPTSGWGAQVYIQSQSFIWIFITMWVVFGIVSSMLGQWARIPFIHEAAEAQLR</sequence>
<dbReference type="Pfam" id="PF16166">
    <property type="entry name" value="TIC20"/>
    <property type="match status" value="1"/>
</dbReference>
<dbReference type="EMBL" id="JAEHOC010000002">
    <property type="protein sequence ID" value="KAG2444904.1"/>
    <property type="molecule type" value="Genomic_DNA"/>
</dbReference>
<organism evidence="8 9">
    <name type="scientific">Chlamydomonas incerta</name>
    <dbReference type="NCBI Taxonomy" id="51695"/>
    <lineage>
        <taxon>Eukaryota</taxon>
        <taxon>Viridiplantae</taxon>
        <taxon>Chlorophyta</taxon>
        <taxon>core chlorophytes</taxon>
        <taxon>Chlorophyceae</taxon>
        <taxon>CS clade</taxon>
        <taxon>Chlamydomonadales</taxon>
        <taxon>Chlamydomonadaceae</taxon>
        <taxon>Chlamydomonas</taxon>
    </lineage>
</organism>
<evidence type="ECO:0000256" key="6">
    <source>
        <dbReference type="ARBA" id="ARBA00023136"/>
    </source>
</evidence>
<dbReference type="InterPro" id="IPR005691">
    <property type="entry name" value="Tic20"/>
</dbReference>
<accession>A0A835WCR5</accession>
<gene>
    <name evidence="8" type="ORF">HXX76_001640</name>
</gene>
<keyword evidence="9" id="KW-1185">Reference proteome</keyword>
<proteinExistence type="inferred from homology"/>
<comment type="subcellular location">
    <subcellularLocation>
        <location evidence="1">Plastid</location>
        <location evidence="1">Chloroplast inner membrane</location>
        <topology evidence="1">Multi-pass membrane protein</topology>
    </subcellularLocation>
    <subcellularLocation>
        <location evidence="7">Plastid</location>
        <location evidence="7">Chloroplast membrane</location>
        <topology evidence="7">Multi-pass membrane protein</topology>
    </subcellularLocation>
</comment>
<keyword evidence="6 7" id="KW-0472">Membrane</keyword>
<protein>
    <recommendedName>
        <fullName evidence="7">Protein TIC 20</fullName>
    </recommendedName>
</protein>
<feature type="transmembrane region" description="Helical" evidence="7">
    <location>
        <begin position="181"/>
        <end position="201"/>
    </location>
</feature>
<comment type="caution">
    <text evidence="8">The sequence shown here is derived from an EMBL/GenBank/DDBJ whole genome shotgun (WGS) entry which is preliminary data.</text>
</comment>
<keyword evidence="7" id="KW-0934">Plastid</keyword>
<comment type="caution">
    <text evidence="7">Lacks conserved residue(s) required for the propagation of feature annotation.</text>
</comment>